<comment type="caution">
    <text evidence="2">The sequence shown here is derived from an EMBL/GenBank/DDBJ whole genome shotgun (WGS) entry which is preliminary data.</text>
</comment>
<dbReference type="Proteomes" id="UP001430356">
    <property type="component" value="Unassembled WGS sequence"/>
</dbReference>
<feature type="region of interest" description="Disordered" evidence="1">
    <location>
        <begin position="17"/>
        <end position="36"/>
    </location>
</feature>
<dbReference type="AlphaFoldDB" id="A0AAW0F1M4"/>
<feature type="region of interest" description="Disordered" evidence="1">
    <location>
        <begin position="149"/>
        <end position="175"/>
    </location>
</feature>
<name>A0AAW0F1M4_9TRYP</name>
<gene>
    <name evidence="2" type="ORF">NESM_000885000</name>
</gene>
<organism evidence="2 3">
    <name type="scientific">Novymonas esmeraldas</name>
    <dbReference type="NCBI Taxonomy" id="1808958"/>
    <lineage>
        <taxon>Eukaryota</taxon>
        <taxon>Discoba</taxon>
        <taxon>Euglenozoa</taxon>
        <taxon>Kinetoplastea</taxon>
        <taxon>Metakinetoplastina</taxon>
        <taxon>Trypanosomatida</taxon>
        <taxon>Trypanosomatidae</taxon>
        <taxon>Novymonas</taxon>
    </lineage>
</organism>
<dbReference type="EMBL" id="JAECZO010000224">
    <property type="protein sequence ID" value="KAK7199152.1"/>
    <property type="molecule type" value="Genomic_DNA"/>
</dbReference>
<evidence type="ECO:0000313" key="2">
    <source>
        <dbReference type="EMBL" id="KAK7199152.1"/>
    </source>
</evidence>
<accession>A0AAW0F1M4</accession>
<keyword evidence="3" id="KW-1185">Reference proteome</keyword>
<reference evidence="2 3" key="1">
    <citation type="journal article" date="2021" name="MBio">
        <title>A New Model Trypanosomatid, Novymonas esmeraldas: Genomic Perception of Its 'Candidatus Pandoraea novymonadis' Endosymbiont.</title>
        <authorList>
            <person name="Zakharova A."/>
            <person name="Saura A."/>
            <person name="Butenko A."/>
            <person name="Podesvova L."/>
            <person name="Warmusova S."/>
            <person name="Kostygov A.Y."/>
            <person name="Nenarokova A."/>
            <person name="Lukes J."/>
            <person name="Opperdoes F.R."/>
            <person name="Yurchenko V."/>
        </authorList>
    </citation>
    <scope>NUCLEOTIDE SEQUENCE [LARGE SCALE GENOMIC DNA]</scope>
    <source>
        <strain evidence="2 3">E262AT.01</strain>
    </source>
</reference>
<sequence length="175" mass="18433">MVVRPLPSTAATRGVVDGVAGDADESDRSAGAGQWGGSAALRSASWRRRCSASSRCSLPSLVVLVEEDSTVAVLAEKTSMVPVAVLSSPARPCWRGGWRVELVWESDESCKSRDAAMASLVRRSAVVNSARFRRARRCVAAPLEPLRLSASCGSASSPKHSSASRRRPSALPPSS</sequence>
<evidence type="ECO:0000313" key="3">
    <source>
        <dbReference type="Proteomes" id="UP001430356"/>
    </source>
</evidence>
<proteinExistence type="predicted"/>
<protein>
    <submittedName>
        <fullName evidence="2">Uncharacterized protein</fullName>
    </submittedName>
</protein>
<evidence type="ECO:0000256" key="1">
    <source>
        <dbReference type="SAM" id="MobiDB-lite"/>
    </source>
</evidence>
<feature type="compositionally biased region" description="Low complexity" evidence="1">
    <location>
        <begin position="149"/>
        <end position="161"/>
    </location>
</feature>